<dbReference type="FunFam" id="1.10.8.10:FF:000006">
    <property type="entry name" value="Putative nascent polypeptide-associated complex subunit alpha"/>
    <property type="match status" value="1"/>
</dbReference>
<feature type="compositionally biased region" description="Polar residues" evidence="1">
    <location>
        <begin position="151"/>
        <end position="160"/>
    </location>
</feature>
<evidence type="ECO:0000313" key="5">
    <source>
        <dbReference type="WBParaSite" id="TCLT_0000184001-mRNA-1"/>
    </source>
</evidence>
<dbReference type="InterPro" id="IPR002715">
    <property type="entry name" value="Nas_poly-pep-assoc_cplx_dom"/>
</dbReference>
<protein>
    <submittedName>
        <fullName evidence="5">NAC-A/B domain-containing protein</fullName>
    </submittedName>
</protein>
<proteinExistence type="predicted"/>
<feature type="compositionally biased region" description="Acidic residues" evidence="1">
    <location>
        <begin position="169"/>
        <end position="179"/>
    </location>
</feature>
<evidence type="ECO:0000313" key="3">
    <source>
        <dbReference type="EMBL" id="VDM97489.1"/>
    </source>
</evidence>
<accession>A0A0N5CNS0</accession>
<sequence length="223" mass="24232">MADVAIEKKKGSKKVVAEDTSSEASENEANEESGQKGSDVENDENEGEVTEAQKKVAEAAGLSDQVSGDKMSKQSRSEKKARRLFSKLGLKPVHGVSRVSIRKSKNILFVINKPDVFKSPGSDTYIVFGEAKIEDLSEHARFAAAERLKPSDTQLSSQGGRMNVARTEQEEESGDDGEVDATGIEEKDIELVCSQANVSRNRAIKALKKADNDIVNAIMELTM</sequence>
<dbReference type="InterPro" id="IPR016641">
    <property type="entry name" value="EGD2/NACA0like"/>
</dbReference>
<dbReference type="GO" id="GO:0005854">
    <property type="term" value="C:nascent polypeptide-associated complex"/>
    <property type="evidence" value="ECO:0007669"/>
    <property type="project" value="InterPro"/>
</dbReference>
<organism evidence="5">
    <name type="scientific">Thelazia callipaeda</name>
    <name type="common">Oriental eyeworm</name>
    <name type="synonym">Parasitic nematode</name>
    <dbReference type="NCBI Taxonomy" id="103827"/>
    <lineage>
        <taxon>Eukaryota</taxon>
        <taxon>Metazoa</taxon>
        <taxon>Ecdysozoa</taxon>
        <taxon>Nematoda</taxon>
        <taxon>Chromadorea</taxon>
        <taxon>Rhabditida</taxon>
        <taxon>Spirurina</taxon>
        <taxon>Spiruromorpha</taxon>
        <taxon>Thelazioidea</taxon>
        <taxon>Thelaziidae</taxon>
        <taxon>Thelazia</taxon>
    </lineage>
</organism>
<evidence type="ECO:0000256" key="1">
    <source>
        <dbReference type="SAM" id="MobiDB-lite"/>
    </source>
</evidence>
<dbReference type="Pfam" id="PF01849">
    <property type="entry name" value="NAC"/>
    <property type="match status" value="1"/>
</dbReference>
<dbReference type="PROSITE" id="PS51151">
    <property type="entry name" value="NAC_AB"/>
    <property type="match status" value="1"/>
</dbReference>
<feature type="compositionally biased region" description="Acidic residues" evidence="1">
    <location>
        <begin position="40"/>
        <end position="49"/>
    </location>
</feature>
<dbReference type="Gene3D" id="1.10.8.10">
    <property type="entry name" value="DNA helicase RuvA subunit, C-terminal domain"/>
    <property type="match status" value="1"/>
</dbReference>
<gene>
    <name evidence="3" type="ORF">TCLT_LOCUS1841</name>
</gene>
<feature type="domain" description="NAC-A/B" evidence="2">
    <location>
        <begin position="75"/>
        <end position="140"/>
    </location>
</feature>
<dbReference type="OMA" id="TQHAQMS"/>
<keyword evidence="4" id="KW-1185">Reference proteome</keyword>
<dbReference type="FunFam" id="2.20.70.30:FF:000002">
    <property type="entry name" value="Nascent polypeptide-associated complex (NAC), alpha subunit"/>
    <property type="match status" value="1"/>
</dbReference>
<dbReference type="WBParaSite" id="TCLT_0000184001-mRNA-1">
    <property type="protein sequence ID" value="TCLT_0000184001-mRNA-1"/>
    <property type="gene ID" value="TCLT_0000184001"/>
</dbReference>
<evidence type="ECO:0000259" key="2">
    <source>
        <dbReference type="PROSITE" id="PS51151"/>
    </source>
</evidence>
<dbReference type="CDD" id="cd14358">
    <property type="entry name" value="UBA_NAC_euk"/>
    <property type="match status" value="1"/>
</dbReference>
<feature type="region of interest" description="Disordered" evidence="1">
    <location>
        <begin position="147"/>
        <end position="183"/>
    </location>
</feature>
<dbReference type="InterPro" id="IPR038187">
    <property type="entry name" value="NAC_A/B_dom_sf"/>
</dbReference>
<reference evidence="5" key="1">
    <citation type="submission" date="2017-02" db="UniProtKB">
        <authorList>
            <consortium name="WormBaseParasite"/>
        </authorList>
    </citation>
    <scope>IDENTIFICATION</scope>
</reference>
<dbReference type="Gene3D" id="2.20.70.30">
    <property type="entry name" value="Nascent polypeptide-associated complex domain"/>
    <property type="match status" value="1"/>
</dbReference>
<dbReference type="CDD" id="cd22054">
    <property type="entry name" value="NAC_NACA"/>
    <property type="match status" value="1"/>
</dbReference>
<dbReference type="SMART" id="SM01407">
    <property type="entry name" value="NAC"/>
    <property type="match status" value="1"/>
</dbReference>
<dbReference type="Pfam" id="PF19026">
    <property type="entry name" value="UBA_HYPK"/>
    <property type="match status" value="1"/>
</dbReference>
<feature type="region of interest" description="Disordered" evidence="1">
    <location>
        <begin position="1"/>
        <end position="84"/>
    </location>
</feature>
<dbReference type="AlphaFoldDB" id="A0A0N5CNS0"/>
<dbReference type="STRING" id="103827.A0A0N5CNS0"/>
<dbReference type="OrthoDB" id="3169036at2759"/>
<dbReference type="PANTHER" id="PTHR21713">
    <property type="entry name" value="NASCENT POLYPEPTIDE ASSOCIATED COMPLEX ALPHA SUBUNIT-RELATED"/>
    <property type="match status" value="1"/>
</dbReference>
<dbReference type="PIRSF" id="PIRSF015901">
    <property type="entry name" value="NAC_alpha"/>
    <property type="match status" value="1"/>
</dbReference>
<dbReference type="Proteomes" id="UP000276776">
    <property type="component" value="Unassembled WGS sequence"/>
</dbReference>
<name>A0A0N5CNS0_THECL</name>
<evidence type="ECO:0000313" key="4">
    <source>
        <dbReference type="Proteomes" id="UP000276776"/>
    </source>
</evidence>
<reference evidence="3 4" key="2">
    <citation type="submission" date="2018-11" db="EMBL/GenBank/DDBJ databases">
        <authorList>
            <consortium name="Pathogen Informatics"/>
        </authorList>
    </citation>
    <scope>NUCLEOTIDE SEQUENCE [LARGE SCALE GENOMIC DNA]</scope>
</reference>
<dbReference type="EMBL" id="UYYF01000285">
    <property type="protein sequence ID" value="VDM97489.1"/>
    <property type="molecule type" value="Genomic_DNA"/>
</dbReference>
<dbReference type="InterPro" id="IPR044034">
    <property type="entry name" value="NAC-like_UBA"/>
</dbReference>